<dbReference type="SMART" id="SM00044">
    <property type="entry name" value="CYCc"/>
    <property type="match status" value="1"/>
</dbReference>
<feature type="domain" description="Histidine kinase" evidence="14">
    <location>
        <begin position="323"/>
        <end position="586"/>
    </location>
</feature>
<dbReference type="CDD" id="cd07302">
    <property type="entry name" value="CHD"/>
    <property type="match status" value="1"/>
</dbReference>
<dbReference type="FunFam" id="3.40.50.2300:FF:000001">
    <property type="entry name" value="DNA-binding response regulator PhoB"/>
    <property type="match status" value="1"/>
</dbReference>
<dbReference type="InterPro" id="IPR036097">
    <property type="entry name" value="HisK_dim/P_sf"/>
</dbReference>
<dbReference type="PROSITE" id="PS50125">
    <property type="entry name" value="GUANYLATE_CYCLASE_2"/>
    <property type="match status" value="1"/>
</dbReference>
<dbReference type="SUPFAM" id="SSF52172">
    <property type="entry name" value="CheY-like"/>
    <property type="match status" value="2"/>
</dbReference>
<dbReference type="PRINTS" id="PR00344">
    <property type="entry name" value="BCTRLSENSOR"/>
</dbReference>
<dbReference type="GO" id="GO:0006355">
    <property type="term" value="P:regulation of DNA-templated transcription"/>
    <property type="evidence" value="ECO:0007669"/>
    <property type="project" value="InterPro"/>
</dbReference>
<keyword evidence="7" id="KW-0805">Transcription regulation</keyword>
<dbReference type="Gene3D" id="3.40.50.2300">
    <property type="match status" value="2"/>
</dbReference>
<dbReference type="EC" id="2.7.13.3" evidence="2"/>
<evidence type="ECO:0000256" key="9">
    <source>
        <dbReference type="ARBA" id="ARBA00023163"/>
    </source>
</evidence>
<feature type="coiled-coil region" evidence="12">
    <location>
        <begin position="112"/>
        <end position="177"/>
    </location>
</feature>
<feature type="domain" description="Guanylate cyclase" evidence="18">
    <location>
        <begin position="781"/>
        <end position="907"/>
    </location>
</feature>
<dbReference type="InterPro" id="IPR000700">
    <property type="entry name" value="PAS-assoc_C"/>
</dbReference>
<keyword evidence="5" id="KW-0418">Kinase</keyword>
<feature type="modified residue" description="4-aspartylphosphate" evidence="10">
    <location>
        <position position="58"/>
    </location>
</feature>
<proteinExistence type="predicted"/>
<protein>
    <recommendedName>
        <fullName evidence="2">histidine kinase</fullName>
        <ecNumber evidence="2">2.7.13.3</ecNumber>
    </recommendedName>
</protein>
<feature type="domain" description="Response regulatory" evidence="15">
    <location>
        <begin position="624"/>
        <end position="741"/>
    </location>
</feature>
<dbReference type="Pfam" id="PF02518">
    <property type="entry name" value="HATPase_c"/>
    <property type="match status" value="1"/>
</dbReference>
<dbReference type="InterPro" id="IPR001054">
    <property type="entry name" value="A/G_cyclase"/>
</dbReference>
<evidence type="ECO:0000256" key="1">
    <source>
        <dbReference type="ARBA" id="ARBA00000085"/>
    </source>
</evidence>
<dbReference type="InterPro" id="IPR029787">
    <property type="entry name" value="Nucleotide_cyclase"/>
</dbReference>
<evidence type="ECO:0000259" key="14">
    <source>
        <dbReference type="PROSITE" id="PS50109"/>
    </source>
</evidence>
<dbReference type="RefSeq" id="WP_254009976.1">
    <property type="nucleotide sequence ID" value="NZ_JAMZMM010000007.1"/>
</dbReference>
<accession>A0AAE3GML4</accession>
<dbReference type="Pfam" id="PF00989">
    <property type="entry name" value="PAS"/>
    <property type="match status" value="1"/>
</dbReference>
<evidence type="ECO:0000259" key="16">
    <source>
        <dbReference type="PROSITE" id="PS50112"/>
    </source>
</evidence>
<evidence type="ECO:0000259" key="15">
    <source>
        <dbReference type="PROSITE" id="PS50110"/>
    </source>
</evidence>
<dbReference type="InterPro" id="IPR003661">
    <property type="entry name" value="HisK_dim/P_dom"/>
</dbReference>
<evidence type="ECO:0000256" key="3">
    <source>
        <dbReference type="ARBA" id="ARBA00022553"/>
    </source>
</evidence>
<feature type="region of interest" description="Disordered" evidence="13">
    <location>
        <begin position="465"/>
        <end position="486"/>
    </location>
</feature>
<dbReference type="InterPro" id="IPR004358">
    <property type="entry name" value="Sig_transdc_His_kin-like_C"/>
</dbReference>
<evidence type="ECO:0000256" key="5">
    <source>
        <dbReference type="ARBA" id="ARBA00022777"/>
    </source>
</evidence>
<dbReference type="PANTHER" id="PTHR43047:SF72">
    <property type="entry name" value="OSMOSENSING HISTIDINE PROTEIN KINASE SLN1"/>
    <property type="match status" value="1"/>
</dbReference>
<dbReference type="EMBL" id="JAMZMM010000007">
    <property type="protein sequence ID" value="MCP2727159.1"/>
    <property type="molecule type" value="Genomic_DNA"/>
</dbReference>
<dbReference type="CDD" id="cd17574">
    <property type="entry name" value="REC_OmpR"/>
    <property type="match status" value="1"/>
</dbReference>
<organism evidence="19 20">
    <name type="scientific">Limnofasciculus baicalensis BBK-W-15</name>
    <dbReference type="NCBI Taxonomy" id="2699891"/>
    <lineage>
        <taxon>Bacteria</taxon>
        <taxon>Bacillati</taxon>
        <taxon>Cyanobacteriota</taxon>
        <taxon>Cyanophyceae</taxon>
        <taxon>Coleofasciculales</taxon>
        <taxon>Coleofasciculaceae</taxon>
        <taxon>Limnofasciculus</taxon>
        <taxon>Limnofasciculus baicalensis</taxon>
    </lineage>
</organism>
<dbReference type="InterPro" id="IPR036890">
    <property type="entry name" value="HATPase_C_sf"/>
</dbReference>
<dbReference type="CDD" id="cd17536">
    <property type="entry name" value="REC_YesN-like"/>
    <property type="match status" value="1"/>
</dbReference>
<feature type="domain" description="Response regulatory" evidence="15">
    <location>
        <begin position="4"/>
        <end position="123"/>
    </location>
</feature>
<keyword evidence="11" id="KW-0802">TPR repeat</keyword>
<dbReference type="Gene3D" id="3.30.565.10">
    <property type="entry name" value="Histidine kinase-like ATPase, C-terminal domain"/>
    <property type="match status" value="1"/>
</dbReference>
<dbReference type="InterPro" id="IPR013767">
    <property type="entry name" value="PAS_fold"/>
</dbReference>
<keyword evidence="12" id="KW-0175">Coiled coil</keyword>
<evidence type="ECO:0000259" key="18">
    <source>
        <dbReference type="PROSITE" id="PS50125"/>
    </source>
</evidence>
<reference evidence="19" key="1">
    <citation type="submission" date="2022-06" db="EMBL/GenBank/DDBJ databases">
        <title>New cyanobacteria of genus Symplocastrum in benthos of Lake Baikal.</title>
        <authorList>
            <person name="Sorokovikova E."/>
            <person name="Tikhonova I."/>
            <person name="Krasnopeev A."/>
            <person name="Evseev P."/>
            <person name="Gladkikh A."/>
            <person name="Belykh O."/>
        </authorList>
    </citation>
    <scope>NUCLEOTIDE SEQUENCE</scope>
    <source>
        <strain evidence="19">BBK-W-15</strain>
    </source>
</reference>
<dbReference type="Pfam" id="PF00512">
    <property type="entry name" value="HisKA"/>
    <property type="match status" value="1"/>
</dbReference>
<dbReference type="Gene3D" id="1.10.287.130">
    <property type="match status" value="1"/>
</dbReference>
<evidence type="ECO:0000256" key="4">
    <source>
        <dbReference type="ARBA" id="ARBA00022679"/>
    </source>
</evidence>
<dbReference type="Pfam" id="PF00211">
    <property type="entry name" value="Guanylate_cyc"/>
    <property type="match status" value="1"/>
</dbReference>
<dbReference type="PANTHER" id="PTHR43047">
    <property type="entry name" value="TWO-COMPONENT HISTIDINE PROTEIN KINASE"/>
    <property type="match status" value="1"/>
</dbReference>
<dbReference type="GO" id="GO:0000155">
    <property type="term" value="F:phosphorelay sensor kinase activity"/>
    <property type="evidence" value="ECO:0007669"/>
    <property type="project" value="InterPro"/>
</dbReference>
<dbReference type="SUPFAM" id="SSF55785">
    <property type="entry name" value="PYP-like sensor domain (PAS domain)"/>
    <property type="match status" value="1"/>
</dbReference>
<evidence type="ECO:0000259" key="17">
    <source>
        <dbReference type="PROSITE" id="PS50113"/>
    </source>
</evidence>
<dbReference type="PROSITE" id="PS50113">
    <property type="entry name" value="PAC"/>
    <property type="match status" value="1"/>
</dbReference>
<keyword evidence="8" id="KW-0238">DNA-binding</keyword>
<sequence length="1041" mass="116730">MPATILVVDDEPDLETLIRQKFRKRIRQKEIQLIFARNGVEALAILHAQRDIDMVLTDINMPQMDGLTLLTKVSEQYPTIKTVIVSGYSDLPNIRSAMNRGAFDFLTKPIDLQDLEITVNKTIAQVQQIKSALKKEQLAQQAKAESLQKLQEEIAIRQEAQEALRESERRVTKFLETLPVGIFVIDGTGKPYYTNQAAQQLLGKEIVPNATVEQLPEIYQTYIVGTEELYPSARQPILRALNGESITIDDIEIHRNDKIIPLEIWGTPIFNEKGEIVYAMAAFQDITHRKQAERDRIRFTEQLEVKNTALQRLDQLKDEFLANTSHELRTPLNGIIGIAESLIDGAAGTLSDPQITNLSMVVSSGKRLANLVNDILDFAKLKNQDIELQSKSVDFRQITQIVLTLCQPLVIGKSLELKNLIPSDLPPVHGDENRLQQIMYNLVGNAIKFTESGLVTVSANLTPPTPLPWQGRGEKNQGEENHSPLRTGLRPATLTCRFANAGEGLGERFSIEITVTDTGIGIPPDKFDDIFKSFEQVDASISRSYGGTGLGLSITKQLIELHGGTIRVESEVGVGSRFIFTLPIATKPIQVSLEISNPIAKVQPHDNSLLLSPAPTPQSDNQLTILVVDDEAINRQVVTNHLSLHNYAIVHATNGIEALAMIEKGFKPDLILLDIMMPKMSGYQVCRLIREQFPAHQLPIIMLTAKNQVSDLVIGLESGANDYLPKPILKNELLARIKTHINLSKINIAYSRFVPQEFIRFLERESIIDVCLGDQVQKNMSILFADIRNFTTFSEGMTPKENFDFINAYLKRVGPIVRKYNGFIDKYIGDAIMALFPRSVDDGFQAAIEMQKQVSIYNIERQESGYPPLAIGIGLHSGSLMLGTIGEEERMETTVISNAVNLASRLEGLTKIYGASILVSEHTLFSLEEEYSCNYRFLGRVQVKGKKDLVGVFEVFDADPDNLKELKSKTKTKFESAIILYHQENFARAYKIFEQILEVNPQDQATKLYLRNCKARLINNNYEPSDLSQFPWIQDIPLFGE</sequence>
<dbReference type="NCBIfam" id="TIGR00229">
    <property type="entry name" value="sensory_box"/>
    <property type="match status" value="1"/>
</dbReference>
<comment type="caution">
    <text evidence="19">The sequence shown here is derived from an EMBL/GenBank/DDBJ whole genome shotgun (WGS) entry which is preliminary data.</text>
</comment>
<feature type="compositionally biased region" description="Basic and acidic residues" evidence="13">
    <location>
        <begin position="472"/>
        <end position="483"/>
    </location>
</feature>
<evidence type="ECO:0000256" key="11">
    <source>
        <dbReference type="PROSITE-ProRule" id="PRU00339"/>
    </source>
</evidence>
<dbReference type="SUPFAM" id="SSF55874">
    <property type="entry name" value="ATPase domain of HSP90 chaperone/DNA topoisomerase II/histidine kinase"/>
    <property type="match status" value="1"/>
</dbReference>
<dbReference type="SUPFAM" id="SSF47384">
    <property type="entry name" value="Homodimeric domain of signal transducing histidine kinase"/>
    <property type="match status" value="1"/>
</dbReference>
<evidence type="ECO:0000313" key="20">
    <source>
        <dbReference type="Proteomes" id="UP001204953"/>
    </source>
</evidence>
<dbReference type="PROSITE" id="PS50112">
    <property type="entry name" value="PAS"/>
    <property type="match status" value="1"/>
</dbReference>
<dbReference type="GO" id="GO:0005886">
    <property type="term" value="C:plasma membrane"/>
    <property type="evidence" value="ECO:0007669"/>
    <property type="project" value="TreeGrafter"/>
</dbReference>
<dbReference type="InterPro" id="IPR000014">
    <property type="entry name" value="PAS"/>
</dbReference>
<evidence type="ECO:0000256" key="10">
    <source>
        <dbReference type="PROSITE-ProRule" id="PRU00169"/>
    </source>
</evidence>
<keyword evidence="3 10" id="KW-0597">Phosphoprotein</keyword>
<feature type="domain" description="PAC" evidence="17">
    <location>
        <begin position="244"/>
        <end position="298"/>
    </location>
</feature>
<dbReference type="CDD" id="cd00130">
    <property type="entry name" value="PAS"/>
    <property type="match status" value="1"/>
</dbReference>
<dbReference type="InterPro" id="IPR011006">
    <property type="entry name" value="CheY-like_superfamily"/>
</dbReference>
<dbReference type="InterPro" id="IPR001789">
    <property type="entry name" value="Sig_transdc_resp-reg_receiver"/>
</dbReference>
<dbReference type="Pfam" id="PF00072">
    <property type="entry name" value="Response_reg"/>
    <property type="match status" value="2"/>
</dbReference>
<feature type="repeat" description="TPR" evidence="11">
    <location>
        <begin position="970"/>
        <end position="1003"/>
    </location>
</feature>
<dbReference type="InterPro" id="IPR019734">
    <property type="entry name" value="TPR_rpt"/>
</dbReference>
<dbReference type="PROSITE" id="PS50109">
    <property type="entry name" value="HIS_KIN"/>
    <property type="match status" value="1"/>
</dbReference>
<gene>
    <name evidence="19" type="ORF">NJ959_01555</name>
</gene>
<evidence type="ECO:0000256" key="12">
    <source>
        <dbReference type="SAM" id="Coils"/>
    </source>
</evidence>
<evidence type="ECO:0000313" key="19">
    <source>
        <dbReference type="EMBL" id="MCP2727159.1"/>
    </source>
</evidence>
<evidence type="ECO:0000256" key="13">
    <source>
        <dbReference type="SAM" id="MobiDB-lite"/>
    </source>
</evidence>
<dbReference type="SMART" id="SM00448">
    <property type="entry name" value="REC"/>
    <property type="match status" value="2"/>
</dbReference>
<dbReference type="GO" id="GO:0003677">
    <property type="term" value="F:DNA binding"/>
    <property type="evidence" value="ECO:0007669"/>
    <property type="project" value="UniProtKB-KW"/>
</dbReference>
<keyword evidence="6" id="KW-0902">Two-component regulatory system</keyword>
<dbReference type="SMART" id="SM00388">
    <property type="entry name" value="HisKA"/>
    <property type="match status" value="1"/>
</dbReference>
<dbReference type="SUPFAM" id="SSF55073">
    <property type="entry name" value="Nucleotide cyclase"/>
    <property type="match status" value="1"/>
</dbReference>
<dbReference type="InterPro" id="IPR035965">
    <property type="entry name" value="PAS-like_dom_sf"/>
</dbReference>
<feature type="modified residue" description="4-aspartylphosphate" evidence="10">
    <location>
        <position position="674"/>
    </location>
</feature>
<dbReference type="InterPro" id="IPR003594">
    <property type="entry name" value="HATPase_dom"/>
</dbReference>
<dbReference type="CDD" id="cd00082">
    <property type="entry name" value="HisKA"/>
    <property type="match status" value="1"/>
</dbReference>
<dbReference type="CDD" id="cd16922">
    <property type="entry name" value="HATPase_EvgS-ArcB-TorS-like"/>
    <property type="match status" value="1"/>
</dbReference>
<evidence type="ECO:0000256" key="2">
    <source>
        <dbReference type="ARBA" id="ARBA00012438"/>
    </source>
</evidence>
<dbReference type="AlphaFoldDB" id="A0AAE3GML4"/>
<keyword evidence="20" id="KW-1185">Reference proteome</keyword>
<evidence type="ECO:0000256" key="6">
    <source>
        <dbReference type="ARBA" id="ARBA00023012"/>
    </source>
</evidence>
<dbReference type="PROSITE" id="PS50110">
    <property type="entry name" value="RESPONSE_REGULATORY"/>
    <property type="match status" value="2"/>
</dbReference>
<dbReference type="InterPro" id="IPR005467">
    <property type="entry name" value="His_kinase_dom"/>
</dbReference>
<dbReference type="Proteomes" id="UP001204953">
    <property type="component" value="Unassembled WGS sequence"/>
</dbReference>
<evidence type="ECO:0000256" key="7">
    <source>
        <dbReference type="ARBA" id="ARBA00023015"/>
    </source>
</evidence>
<dbReference type="GO" id="GO:0009927">
    <property type="term" value="F:histidine phosphotransfer kinase activity"/>
    <property type="evidence" value="ECO:0007669"/>
    <property type="project" value="TreeGrafter"/>
</dbReference>
<keyword evidence="4" id="KW-0808">Transferase</keyword>
<feature type="domain" description="PAS" evidence="16">
    <location>
        <begin position="167"/>
        <end position="203"/>
    </location>
</feature>
<name>A0AAE3GML4_9CYAN</name>
<evidence type="ECO:0000256" key="8">
    <source>
        <dbReference type="ARBA" id="ARBA00023125"/>
    </source>
</evidence>
<dbReference type="GO" id="GO:0004016">
    <property type="term" value="F:adenylate cyclase activity"/>
    <property type="evidence" value="ECO:0007669"/>
    <property type="project" value="UniProtKB-ARBA"/>
</dbReference>
<dbReference type="SMART" id="SM00387">
    <property type="entry name" value="HATPase_c"/>
    <property type="match status" value="1"/>
</dbReference>
<dbReference type="GO" id="GO:0009190">
    <property type="term" value="P:cyclic nucleotide biosynthetic process"/>
    <property type="evidence" value="ECO:0007669"/>
    <property type="project" value="InterPro"/>
</dbReference>
<keyword evidence="9" id="KW-0804">Transcription</keyword>
<dbReference type="PROSITE" id="PS50005">
    <property type="entry name" value="TPR"/>
    <property type="match status" value="1"/>
</dbReference>
<dbReference type="Gene3D" id="3.30.70.1230">
    <property type="entry name" value="Nucleotide cyclase"/>
    <property type="match status" value="1"/>
</dbReference>
<comment type="catalytic activity">
    <reaction evidence="1">
        <text>ATP + protein L-histidine = ADP + protein N-phospho-L-histidine.</text>
        <dbReference type="EC" id="2.7.13.3"/>
    </reaction>
</comment>
<dbReference type="Gene3D" id="3.30.450.20">
    <property type="entry name" value="PAS domain"/>
    <property type="match status" value="1"/>
</dbReference>